<dbReference type="RefSeq" id="WP_118279388.1">
    <property type="nucleotide sequence ID" value="NZ_JAQDJO010000042.1"/>
</dbReference>
<dbReference type="Pfam" id="PF02826">
    <property type="entry name" value="2-Hacid_dh_C"/>
    <property type="match status" value="1"/>
</dbReference>
<evidence type="ECO:0000313" key="7">
    <source>
        <dbReference type="EMBL" id="RHJ58011.1"/>
    </source>
</evidence>
<comment type="similarity">
    <text evidence="1 4">Belongs to the D-isomer specific 2-hydroxyacid dehydrogenase family.</text>
</comment>
<dbReference type="InterPro" id="IPR029753">
    <property type="entry name" value="D-isomer_DH_CS"/>
</dbReference>
<evidence type="ECO:0000256" key="4">
    <source>
        <dbReference type="RuleBase" id="RU003719"/>
    </source>
</evidence>
<dbReference type="Proteomes" id="UP000285832">
    <property type="component" value="Unassembled WGS sequence"/>
</dbReference>
<keyword evidence="3" id="KW-0520">NAD</keyword>
<sequence length="296" mass="34199">MNLLVTGAWQQAADYIEQLRKEHEVVFIQWENKDLPCEYEWVEGIIGNGIFLSHQIDKFKNLRYIQLTSAGYDRVPLDYIKEHHIEIHNARGVYSIPMAEFAITGVLQLYKQMRFFQENQKAHRWIKRRDLLELNEKTVCIVGCGSVGTECAKRFSSFGCYVVGIDLYPKENQYYEKMLSLNALDDVLTQTDIVVLTVPLTEETHYLMNNSRLKKLQEGAILVNIARGAVVDIEALTVYLDKLGGVVLDVFEEEPLSEESELWNRENVIVTPHNSFVGEKNQKRLQKIIMENLKGK</sequence>
<dbReference type="AlphaFoldDB" id="A0A415CW36"/>
<evidence type="ECO:0000256" key="2">
    <source>
        <dbReference type="ARBA" id="ARBA00023002"/>
    </source>
</evidence>
<evidence type="ECO:0000259" key="6">
    <source>
        <dbReference type="Pfam" id="PF02826"/>
    </source>
</evidence>
<evidence type="ECO:0000256" key="3">
    <source>
        <dbReference type="ARBA" id="ARBA00023027"/>
    </source>
</evidence>
<proteinExistence type="inferred from homology"/>
<evidence type="ECO:0000313" key="8">
    <source>
        <dbReference type="Proteomes" id="UP000285832"/>
    </source>
</evidence>
<dbReference type="GO" id="GO:0016616">
    <property type="term" value="F:oxidoreductase activity, acting on the CH-OH group of donors, NAD or NADP as acceptor"/>
    <property type="evidence" value="ECO:0007669"/>
    <property type="project" value="InterPro"/>
</dbReference>
<dbReference type="SUPFAM" id="SSF51735">
    <property type="entry name" value="NAD(P)-binding Rossmann-fold domains"/>
    <property type="match status" value="1"/>
</dbReference>
<feature type="domain" description="D-isomer specific 2-hydroxyacid dehydrogenase NAD-binding" evidence="6">
    <location>
        <begin position="105"/>
        <end position="274"/>
    </location>
</feature>
<dbReference type="PROSITE" id="PS00671">
    <property type="entry name" value="D_2_HYDROXYACID_DH_3"/>
    <property type="match status" value="1"/>
</dbReference>
<dbReference type="InterPro" id="IPR036291">
    <property type="entry name" value="NAD(P)-bd_dom_sf"/>
</dbReference>
<dbReference type="GO" id="GO:0051287">
    <property type="term" value="F:NAD binding"/>
    <property type="evidence" value="ECO:0007669"/>
    <property type="project" value="InterPro"/>
</dbReference>
<organism evidence="7 8">
    <name type="scientific">[Ruminococcus] lactaris</name>
    <dbReference type="NCBI Taxonomy" id="46228"/>
    <lineage>
        <taxon>Bacteria</taxon>
        <taxon>Bacillati</taxon>
        <taxon>Bacillota</taxon>
        <taxon>Clostridia</taxon>
        <taxon>Lachnospirales</taxon>
        <taxon>Lachnospiraceae</taxon>
        <taxon>Mediterraneibacter</taxon>
    </lineage>
</organism>
<comment type="caution">
    <text evidence="7">The sequence shown here is derived from an EMBL/GenBank/DDBJ whole genome shotgun (WGS) entry which is preliminary data.</text>
</comment>
<dbReference type="InterPro" id="IPR006139">
    <property type="entry name" value="D-isomer_2_OHA_DH_cat_dom"/>
</dbReference>
<name>A0A415CW36_9FIRM</name>
<gene>
    <name evidence="7" type="ORF">DW116_12195</name>
</gene>
<dbReference type="EMBL" id="QRMI01000041">
    <property type="protein sequence ID" value="RHJ58011.1"/>
    <property type="molecule type" value="Genomic_DNA"/>
</dbReference>
<evidence type="ECO:0000256" key="1">
    <source>
        <dbReference type="ARBA" id="ARBA00005854"/>
    </source>
</evidence>
<dbReference type="PANTHER" id="PTHR43333:SF1">
    <property type="entry name" value="D-ISOMER SPECIFIC 2-HYDROXYACID DEHYDROGENASE NAD-BINDING DOMAIN-CONTAINING PROTEIN"/>
    <property type="match status" value="1"/>
</dbReference>
<evidence type="ECO:0000259" key="5">
    <source>
        <dbReference type="Pfam" id="PF00389"/>
    </source>
</evidence>
<reference evidence="7 8" key="1">
    <citation type="submission" date="2018-08" db="EMBL/GenBank/DDBJ databases">
        <title>A genome reference for cultivated species of the human gut microbiota.</title>
        <authorList>
            <person name="Zou Y."/>
            <person name="Xue W."/>
            <person name="Luo G."/>
        </authorList>
    </citation>
    <scope>NUCLEOTIDE SEQUENCE [LARGE SCALE GENOMIC DNA]</scope>
    <source>
        <strain evidence="7 8">AM09-9</strain>
    </source>
</reference>
<dbReference type="InterPro" id="IPR006140">
    <property type="entry name" value="D-isomer_DH_NAD-bd"/>
</dbReference>
<dbReference type="PANTHER" id="PTHR43333">
    <property type="entry name" value="2-HACID_DH_C DOMAIN-CONTAINING PROTEIN"/>
    <property type="match status" value="1"/>
</dbReference>
<protein>
    <submittedName>
        <fullName evidence="7">Hydroxyacid dehydrogenase</fullName>
    </submittedName>
</protein>
<dbReference type="Gene3D" id="3.40.50.720">
    <property type="entry name" value="NAD(P)-binding Rossmann-like Domain"/>
    <property type="match status" value="2"/>
</dbReference>
<feature type="domain" description="D-isomer specific 2-hydroxyacid dehydrogenase catalytic" evidence="5">
    <location>
        <begin position="15"/>
        <end position="294"/>
    </location>
</feature>
<dbReference type="SUPFAM" id="SSF52283">
    <property type="entry name" value="Formate/glycerate dehydrogenase catalytic domain-like"/>
    <property type="match status" value="1"/>
</dbReference>
<keyword evidence="2 4" id="KW-0560">Oxidoreductase</keyword>
<dbReference type="Pfam" id="PF00389">
    <property type="entry name" value="2-Hacid_dh"/>
    <property type="match status" value="1"/>
</dbReference>
<accession>A0A415CW36</accession>